<dbReference type="PROSITE" id="PS50931">
    <property type="entry name" value="HTH_LYSR"/>
    <property type="match status" value="1"/>
</dbReference>
<dbReference type="EMBL" id="MAUJ01000001">
    <property type="protein sequence ID" value="OCQ23085.1"/>
    <property type="molecule type" value="Genomic_DNA"/>
</dbReference>
<dbReference type="SUPFAM" id="SSF53850">
    <property type="entry name" value="Periplasmic binding protein-like II"/>
    <property type="match status" value="1"/>
</dbReference>
<dbReference type="SUPFAM" id="SSF46785">
    <property type="entry name" value="Winged helix' DNA-binding domain"/>
    <property type="match status" value="1"/>
</dbReference>
<dbReference type="Gene3D" id="3.40.190.290">
    <property type="match status" value="1"/>
</dbReference>
<dbReference type="PRINTS" id="PR00039">
    <property type="entry name" value="HTHLYSR"/>
</dbReference>
<dbReference type="Pfam" id="PF00126">
    <property type="entry name" value="HTH_1"/>
    <property type="match status" value="1"/>
</dbReference>
<gene>
    <name evidence="6" type="ORF">A7985_03795</name>
</gene>
<feature type="domain" description="HTH lysR-type" evidence="5">
    <location>
        <begin position="1"/>
        <end position="61"/>
    </location>
</feature>
<dbReference type="RefSeq" id="WP_065789071.1">
    <property type="nucleotide sequence ID" value="NZ_MAUJ01000001.1"/>
</dbReference>
<evidence type="ECO:0000313" key="7">
    <source>
        <dbReference type="Proteomes" id="UP000093366"/>
    </source>
</evidence>
<sequence>MNGSTFNQLVTFHTIAQEGSIAKAARKLEIASPSVSNALKALETELGLPLFTRTTRRIELTEAGKQLFERTYHTVQQLTGAVEGISELSKDPSGKVRLTTPRFVYQSLLRPVYAEFCKRYPNIELEISISDATVDILQDGFDLGIRFGERVQEGMVAKRLTTPMKEALFASQGYIETYGNPDTPHDLKQHKLIQYRFISSNQLAPLLLDNQGETLPVDMPHSLIVNDTDLMLDAALSGLGIGRIVAPMVQDYFDSKQLVPVLTNYWYPYSPLYLYFHQNTQKAKRVRVLIDYLVEKLT</sequence>
<proteinExistence type="inferred from homology"/>
<dbReference type="InterPro" id="IPR036390">
    <property type="entry name" value="WH_DNA-bd_sf"/>
</dbReference>
<name>A0A1C0TUU5_9GAMM</name>
<evidence type="ECO:0000256" key="4">
    <source>
        <dbReference type="ARBA" id="ARBA00023163"/>
    </source>
</evidence>
<evidence type="ECO:0000259" key="5">
    <source>
        <dbReference type="PROSITE" id="PS50931"/>
    </source>
</evidence>
<evidence type="ECO:0000256" key="2">
    <source>
        <dbReference type="ARBA" id="ARBA00023015"/>
    </source>
</evidence>
<organism evidence="6 7">
    <name type="scientific">Pseudoalteromonas luteoviolacea</name>
    <dbReference type="NCBI Taxonomy" id="43657"/>
    <lineage>
        <taxon>Bacteria</taxon>
        <taxon>Pseudomonadati</taxon>
        <taxon>Pseudomonadota</taxon>
        <taxon>Gammaproteobacteria</taxon>
        <taxon>Alteromonadales</taxon>
        <taxon>Pseudoalteromonadaceae</taxon>
        <taxon>Pseudoalteromonas</taxon>
    </lineage>
</organism>
<dbReference type="AlphaFoldDB" id="A0A1C0TUU5"/>
<dbReference type="OrthoDB" id="464481at2"/>
<dbReference type="GO" id="GO:0003677">
    <property type="term" value="F:DNA binding"/>
    <property type="evidence" value="ECO:0007669"/>
    <property type="project" value="UniProtKB-KW"/>
</dbReference>
<dbReference type="InterPro" id="IPR058163">
    <property type="entry name" value="LysR-type_TF_proteobact-type"/>
</dbReference>
<evidence type="ECO:0000313" key="6">
    <source>
        <dbReference type="EMBL" id="OCQ23085.1"/>
    </source>
</evidence>
<dbReference type="PANTHER" id="PTHR30537">
    <property type="entry name" value="HTH-TYPE TRANSCRIPTIONAL REGULATOR"/>
    <property type="match status" value="1"/>
</dbReference>
<dbReference type="InterPro" id="IPR005119">
    <property type="entry name" value="LysR_subst-bd"/>
</dbReference>
<keyword evidence="3" id="KW-0238">DNA-binding</keyword>
<dbReference type="PANTHER" id="PTHR30537:SF5">
    <property type="entry name" value="HTH-TYPE TRANSCRIPTIONAL ACTIVATOR TTDR-RELATED"/>
    <property type="match status" value="1"/>
</dbReference>
<dbReference type="Pfam" id="PF03466">
    <property type="entry name" value="LysR_substrate"/>
    <property type="match status" value="1"/>
</dbReference>
<protein>
    <submittedName>
        <fullName evidence="6">LysR family transcriptional regulator</fullName>
    </submittedName>
</protein>
<dbReference type="InterPro" id="IPR036388">
    <property type="entry name" value="WH-like_DNA-bd_sf"/>
</dbReference>
<dbReference type="GO" id="GO:0003700">
    <property type="term" value="F:DNA-binding transcription factor activity"/>
    <property type="evidence" value="ECO:0007669"/>
    <property type="project" value="InterPro"/>
</dbReference>
<keyword evidence="4" id="KW-0804">Transcription</keyword>
<comment type="caution">
    <text evidence="6">The sequence shown here is derived from an EMBL/GenBank/DDBJ whole genome shotgun (WGS) entry which is preliminary data.</text>
</comment>
<keyword evidence="2" id="KW-0805">Transcription regulation</keyword>
<dbReference type="Gene3D" id="1.10.10.10">
    <property type="entry name" value="Winged helix-like DNA-binding domain superfamily/Winged helix DNA-binding domain"/>
    <property type="match status" value="1"/>
</dbReference>
<dbReference type="FunFam" id="1.10.10.10:FF:000001">
    <property type="entry name" value="LysR family transcriptional regulator"/>
    <property type="match status" value="1"/>
</dbReference>
<evidence type="ECO:0000256" key="3">
    <source>
        <dbReference type="ARBA" id="ARBA00023125"/>
    </source>
</evidence>
<accession>A0A1C0TUU5</accession>
<reference evidence="7" key="1">
    <citation type="submission" date="2016-07" db="EMBL/GenBank/DDBJ databases">
        <authorList>
            <person name="Florea S."/>
            <person name="Webb J.S."/>
            <person name="Jaromczyk J."/>
            <person name="Schardl C.L."/>
        </authorList>
    </citation>
    <scope>NUCLEOTIDE SEQUENCE [LARGE SCALE GENOMIC DNA]</scope>
    <source>
        <strain evidence="7">IPB1</strain>
    </source>
</reference>
<dbReference type="Proteomes" id="UP000093366">
    <property type="component" value="Unassembled WGS sequence"/>
</dbReference>
<dbReference type="InterPro" id="IPR000847">
    <property type="entry name" value="LysR_HTH_N"/>
</dbReference>
<evidence type="ECO:0000256" key="1">
    <source>
        <dbReference type="ARBA" id="ARBA00009437"/>
    </source>
</evidence>
<comment type="similarity">
    <text evidence="1">Belongs to the LysR transcriptional regulatory family.</text>
</comment>